<evidence type="ECO:0000313" key="2">
    <source>
        <dbReference type="Proteomes" id="UP000193420"/>
    </source>
</evidence>
<evidence type="ECO:0000313" key="1">
    <source>
        <dbReference type="EMBL" id="SMG26680.1"/>
    </source>
</evidence>
<gene>
    <name evidence="1" type="ORF">SAMN03080602_01788</name>
</gene>
<dbReference type="STRING" id="188872.SAMN03080602_01788"/>
<dbReference type="EMBL" id="FXAO01000003">
    <property type="protein sequence ID" value="SMG26680.1"/>
    <property type="molecule type" value="Genomic_DNA"/>
</dbReference>
<dbReference type="AlphaFoldDB" id="A0A1X7JFM1"/>
<protein>
    <submittedName>
        <fullName evidence="1">Uncharacterized protein</fullName>
    </submittedName>
</protein>
<dbReference type="Proteomes" id="UP000193420">
    <property type="component" value="Unassembled WGS sequence"/>
</dbReference>
<organism evidence="1 2">
    <name type="scientific">Arenibacter troitsensis</name>
    <dbReference type="NCBI Taxonomy" id="188872"/>
    <lineage>
        <taxon>Bacteria</taxon>
        <taxon>Pseudomonadati</taxon>
        <taxon>Bacteroidota</taxon>
        <taxon>Flavobacteriia</taxon>
        <taxon>Flavobacteriales</taxon>
        <taxon>Flavobacteriaceae</taxon>
        <taxon>Arenibacter</taxon>
    </lineage>
</organism>
<proteinExistence type="predicted"/>
<reference evidence="2" key="1">
    <citation type="submission" date="2017-04" db="EMBL/GenBank/DDBJ databases">
        <authorList>
            <person name="Varghese N."/>
            <person name="Submissions S."/>
        </authorList>
    </citation>
    <scope>NUCLEOTIDE SEQUENCE [LARGE SCALE GENOMIC DNA]</scope>
    <source>
        <strain evidence="2">DSM 19835</strain>
    </source>
</reference>
<accession>A0A1X7JFM1</accession>
<name>A0A1X7JFM1_9FLAO</name>
<keyword evidence="2" id="KW-1185">Reference proteome</keyword>
<sequence>MVLEGNYFHIGQDQLGSIPKVVCELQNDMPDQLKLVFCSFFASPKKRTKKR</sequence>